<evidence type="ECO:0000313" key="8">
    <source>
        <dbReference type="EMBL" id="QKH79502.1"/>
    </source>
</evidence>
<dbReference type="GO" id="GO:0008234">
    <property type="term" value="F:cysteine-type peptidase activity"/>
    <property type="evidence" value="ECO:0007669"/>
    <property type="project" value="UniProtKB-KW"/>
</dbReference>
<organism evidence="7 9">
    <name type="scientific">Finegoldia magna</name>
    <name type="common">Peptostreptococcus magnus</name>
    <dbReference type="NCBI Taxonomy" id="1260"/>
    <lineage>
        <taxon>Bacteria</taxon>
        <taxon>Bacillati</taxon>
        <taxon>Bacillota</taxon>
        <taxon>Tissierellia</taxon>
        <taxon>Tissierellales</taxon>
        <taxon>Peptoniphilaceae</taxon>
        <taxon>Finegoldia</taxon>
    </lineage>
</organism>
<dbReference type="PANTHER" id="PTHR39178">
    <property type="entry name" value="HYPOTHETICAL RIBOSOME-ASSOCIATED PROTEIN"/>
    <property type="match status" value="1"/>
</dbReference>
<evidence type="ECO:0000313" key="10">
    <source>
        <dbReference type="Proteomes" id="UP000502899"/>
    </source>
</evidence>
<evidence type="ECO:0000256" key="3">
    <source>
        <dbReference type="ARBA" id="ARBA00022801"/>
    </source>
</evidence>
<evidence type="ECO:0000313" key="7">
    <source>
        <dbReference type="EMBL" id="OXZ39422.1"/>
    </source>
</evidence>
<keyword evidence="3" id="KW-0378">Hydrolase</keyword>
<evidence type="ECO:0000256" key="1">
    <source>
        <dbReference type="ARBA" id="ARBA00022517"/>
    </source>
</evidence>
<comment type="similarity">
    <text evidence="5">Belongs to the Prp family.</text>
</comment>
<dbReference type="PANTHER" id="PTHR39178:SF1">
    <property type="entry name" value="RIBOSOMAL-PROCESSING CYSTEINE PROTEASE PRP"/>
    <property type="match status" value="1"/>
</dbReference>
<dbReference type="EMBL" id="NDYI01000005">
    <property type="protein sequence ID" value="OXZ39422.1"/>
    <property type="molecule type" value="Genomic_DNA"/>
</dbReference>
<reference evidence="8 10" key="3">
    <citation type="submission" date="2020-05" db="EMBL/GenBank/DDBJ databases">
        <title>FDA dAtabase for Regulatory Grade micrObial Sequences (FDA-ARGOS): Supporting development and validation of Infectious Disease Dx tests.</title>
        <authorList>
            <person name="Pederson C."/>
            <person name="Tallon L."/>
            <person name="Sadzewicz L."/>
            <person name="Zhao X."/>
            <person name="Vavikolanu K."/>
            <person name="Mehta A."/>
            <person name="Aluvathingal J."/>
            <person name="Nadendla S."/>
            <person name="Myers T."/>
            <person name="Yan Y."/>
            <person name="Sichtig H."/>
        </authorList>
    </citation>
    <scope>NUCLEOTIDE SEQUENCE [LARGE SCALE GENOMIC DNA]</scope>
    <source>
        <strain evidence="8 10">FDAARGOS_764</strain>
    </source>
</reference>
<dbReference type="SUPFAM" id="SSF118010">
    <property type="entry name" value="TM1457-like"/>
    <property type="match status" value="1"/>
</dbReference>
<name>A0A133N329_FINMA</name>
<proteinExistence type="inferred from homology"/>
<keyword evidence="2 8" id="KW-0645">Protease</keyword>
<dbReference type="CDD" id="cd16332">
    <property type="entry name" value="Prp-like"/>
    <property type="match status" value="1"/>
</dbReference>
<evidence type="ECO:0000256" key="5">
    <source>
        <dbReference type="ARBA" id="ARBA00044503"/>
    </source>
</evidence>
<dbReference type="Pfam" id="PF04327">
    <property type="entry name" value="Peptidase_Prp"/>
    <property type="match status" value="1"/>
</dbReference>
<keyword evidence="4" id="KW-0788">Thiol protease</keyword>
<keyword evidence="1" id="KW-0690">Ribosome biogenesis</keyword>
<dbReference type="Gene3D" id="3.30.70.1490">
    <property type="entry name" value="Cysteine protease Prp"/>
    <property type="match status" value="1"/>
</dbReference>
<dbReference type="AlphaFoldDB" id="A0A133N329"/>
<dbReference type="InterPro" id="IPR036764">
    <property type="entry name" value="Peptidase_Prp_sf"/>
</dbReference>
<evidence type="ECO:0000256" key="6">
    <source>
        <dbReference type="ARBA" id="ARBA00044538"/>
    </source>
</evidence>
<reference evidence="9" key="2">
    <citation type="submission" date="2017-04" db="EMBL/GenBank/DDBJ databases">
        <title>Finegoldia magna isolated from orthopedic joint implant-associated infections.</title>
        <authorList>
            <person name="Bjorklund S."/>
            <person name="Bruggemann H."/>
            <person name="Jensen A."/>
            <person name="Hellmark B."/>
            <person name="Soderquist B."/>
        </authorList>
    </citation>
    <scope>NUCLEOTIDE SEQUENCE [LARGE SCALE GENOMIC DNA]</scope>
    <source>
        <strain evidence="9">08T492</strain>
    </source>
</reference>
<dbReference type="Proteomes" id="UP000215361">
    <property type="component" value="Unassembled WGS sequence"/>
</dbReference>
<dbReference type="EMBL" id="CP054000">
    <property type="protein sequence ID" value="QKH79502.1"/>
    <property type="molecule type" value="Genomic_DNA"/>
</dbReference>
<accession>A0A133N329</accession>
<dbReference type="RefSeq" id="WP_002838784.1">
    <property type="nucleotide sequence ID" value="NZ_CP054000.1"/>
</dbReference>
<sequence>MVTVDIFRKDGKIVKVKSTGHADHGSYGNDVVCSAISVYLINTVNTFTEILKLGCDKLKFHFESGDASFEINYDLLNETEMIQVDILMKSLIFALESIRNENIKHLKINYREV</sequence>
<gene>
    <name evidence="7" type="ORF">B9N56_01530</name>
    <name evidence="8" type="ORF">FOC70_03660</name>
</gene>
<evidence type="ECO:0000256" key="4">
    <source>
        <dbReference type="ARBA" id="ARBA00022807"/>
    </source>
</evidence>
<reference evidence="7" key="1">
    <citation type="journal article" date="2017" name="J. Clin. Microbiol.">
        <title>Finegoldia magna Isolated from Orthopedic Joint Implant-Associated Infections.</title>
        <authorList>
            <person name="Soderquist B."/>
            <person name="Bjorklund S."/>
            <person name="Hellmark B."/>
            <person name="Jensen A."/>
            <person name="Bruggemann H."/>
        </authorList>
    </citation>
    <scope>NUCLEOTIDE SEQUENCE</scope>
    <source>
        <strain evidence="7">08T492</strain>
    </source>
</reference>
<evidence type="ECO:0000256" key="2">
    <source>
        <dbReference type="ARBA" id="ARBA00022670"/>
    </source>
</evidence>
<protein>
    <recommendedName>
        <fullName evidence="6">Ribosomal processing cysteine protease Prp</fullName>
    </recommendedName>
</protein>
<dbReference type="GO" id="GO:0006508">
    <property type="term" value="P:proteolysis"/>
    <property type="evidence" value="ECO:0007669"/>
    <property type="project" value="UniProtKB-KW"/>
</dbReference>
<dbReference type="InterPro" id="IPR007422">
    <property type="entry name" value="Peptidase_Prp"/>
</dbReference>
<dbReference type="Proteomes" id="UP000502899">
    <property type="component" value="Chromosome"/>
</dbReference>
<evidence type="ECO:0000313" key="9">
    <source>
        <dbReference type="Proteomes" id="UP000215361"/>
    </source>
</evidence>
<dbReference type="GO" id="GO:0042254">
    <property type="term" value="P:ribosome biogenesis"/>
    <property type="evidence" value="ECO:0007669"/>
    <property type="project" value="UniProtKB-KW"/>
</dbReference>